<feature type="compositionally biased region" description="Polar residues" evidence="1">
    <location>
        <begin position="46"/>
        <end position="60"/>
    </location>
</feature>
<accession>A0AAV2JHC8</accession>
<evidence type="ECO:0000313" key="2">
    <source>
        <dbReference type="EMBL" id="CAL1575991.1"/>
    </source>
</evidence>
<gene>
    <name evidence="2" type="ORF">KC01_LOCUS7452</name>
</gene>
<dbReference type="EMBL" id="OZ035834">
    <property type="protein sequence ID" value="CAL1575991.1"/>
    <property type="molecule type" value="Genomic_DNA"/>
</dbReference>
<evidence type="ECO:0000313" key="3">
    <source>
        <dbReference type="Proteomes" id="UP001497482"/>
    </source>
</evidence>
<reference evidence="2 3" key="1">
    <citation type="submission" date="2024-04" db="EMBL/GenBank/DDBJ databases">
        <authorList>
            <person name="Waldvogel A.-M."/>
            <person name="Schoenle A."/>
        </authorList>
    </citation>
    <scope>NUCLEOTIDE SEQUENCE [LARGE SCALE GENOMIC DNA]</scope>
</reference>
<sequence length="87" mass="9596">MSIETQAGLLYPFNNFLNHLVDELRGSQRIEGSTSDVRTAGHHVTQELSANPQARSTQAGRRSHEPAFVKSPMADVQTEAEDFGDEL</sequence>
<feature type="compositionally biased region" description="Acidic residues" evidence="1">
    <location>
        <begin position="78"/>
        <end position="87"/>
    </location>
</feature>
<protein>
    <submittedName>
        <fullName evidence="2">Uncharacterized protein</fullName>
    </submittedName>
</protein>
<name>A0AAV2JHC8_KNICA</name>
<organism evidence="2 3">
    <name type="scientific">Knipowitschia caucasica</name>
    <name type="common">Caucasian dwarf goby</name>
    <name type="synonym">Pomatoschistus caucasicus</name>
    <dbReference type="NCBI Taxonomy" id="637954"/>
    <lineage>
        <taxon>Eukaryota</taxon>
        <taxon>Metazoa</taxon>
        <taxon>Chordata</taxon>
        <taxon>Craniata</taxon>
        <taxon>Vertebrata</taxon>
        <taxon>Euteleostomi</taxon>
        <taxon>Actinopterygii</taxon>
        <taxon>Neopterygii</taxon>
        <taxon>Teleostei</taxon>
        <taxon>Neoteleostei</taxon>
        <taxon>Acanthomorphata</taxon>
        <taxon>Gobiaria</taxon>
        <taxon>Gobiiformes</taxon>
        <taxon>Gobioidei</taxon>
        <taxon>Gobiidae</taxon>
        <taxon>Gobiinae</taxon>
        <taxon>Knipowitschia</taxon>
    </lineage>
</organism>
<evidence type="ECO:0000256" key="1">
    <source>
        <dbReference type="SAM" id="MobiDB-lite"/>
    </source>
</evidence>
<keyword evidence="3" id="KW-1185">Reference proteome</keyword>
<feature type="region of interest" description="Disordered" evidence="1">
    <location>
        <begin position="32"/>
        <end position="87"/>
    </location>
</feature>
<dbReference type="AlphaFoldDB" id="A0AAV2JHC8"/>
<proteinExistence type="predicted"/>
<dbReference type="Proteomes" id="UP001497482">
    <property type="component" value="Chromosome 12"/>
</dbReference>